<protein>
    <submittedName>
        <fullName evidence="1">Uncharacterized protein</fullName>
    </submittedName>
</protein>
<proteinExistence type="predicted"/>
<dbReference type="Proteomes" id="UP000031449">
    <property type="component" value="Plasmid unnamed"/>
</dbReference>
<keyword evidence="1" id="KW-0614">Plasmid</keyword>
<name>A0A0B5B0J9_9BACL</name>
<evidence type="ECO:0000313" key="1">
    <source>
        <dbReference type="EMBL" id="AJD93689.1"/>
    </source>
</evidence>
<dbReference type="HOGENOM" id="CLU_2287714_0_0_9"/>
<sequence>MELEKKIHEVLRSGGYSPVHISKKGTKNEGKVSAGYQLDRIDTGYRLSFEKGNMVYAGMPIERVNDEFLEMYHHLVEHSNEFLFKLCQYKGARAVKITWKE</sequence>
<dbReference type="KEGG" id="jeo:JMA_43720"/>
<geneLocation type="plasmid" evidence="2"/>
<gene>
    <name evidence="1" type="ORF">JMA_43720</name>
</gene>
<keyword evidence="2" id="KW-1185">Reference proteome</keyword>
<dbReference type="BioCyc" id="JESP1508404:G14D9-13695-MONOMER"/>
<dbReference type="AlphaFoldDB" id="A0A0B5B0J9"/>
<evidence type="ECO:0000313" key="2">
    <source>
        <dbReference type="Proteomes" id="UP000031449"/>
    </source>
</evidence>
<reference evidence="1 2" key="1">
    <citation type="submission" date="2014-08" db="EMBL/GenBank/DDBJ databases">
        <title>Complete genome of a marine bacteria Jeotgalibacillus malaysiensis.</title>
        <authorList>
            <person name="Yaakop A.S."/>
            <person name="Chan K.-G."/>
            <person name="Goh K.M."/>
        </authorList>
    </citation>
    <scope>NUCLEOTIDE SEQUENCE [LARGE SCALE GENOMIC DNA]</scope>
    <source>
        <strain evidence="1 2">D5</strain>
        <plasmid evidence="2">Plasmid</plasmid>
    </source>
</reference>
<dbReference type="EMBL" id="CP009417">
    <property type="protein sequence ID" value="AJD93689.1"/>
    <property type="molecule type" value="Genomic_DNA"/>
</dbReference>
<organism evidence="1 2">
    <name type="scientific">Jeotgalibacillus malaysiensis</name>
    <dbReference type="NCBI Taxonomy" id="1508404"/>
    <lineage>
        <taxon>Bacteria</taxon>
        <taxon>Bacillati</taxon>
        <taxon>Bacillota</taxon>
        <taxon>Bacilli</taxon>
        <taxon>Bacillales</taxon>
        <taxon>Caryophanaceae</taxon>
        <taxon>Jeotgalibacillus</taxon>
    </lineage>
</organism>
<accession>A0A0B5B0J9</accession>